<evidence type="ECO:0000313" key="3">
    <source>
        <dbReference type="EMBL" id="AAZ97917.1"/>
    </source>
</evidence>
<dbReference type="KEGG" id="tbd:Tbd_1964"/>
<keyword evidence="1" id="KW-0732">Signal</keyword>
<feature type="signal peptide" evidence="1">
    <location>
        <begin position="1"/>
        <end position="27"/>
    </location>
</feature>
<dbReference type="EMBL" id="CP000116">
    <property type="protein sequence ID" value="AAZ97917.1"/>
    <property type="molecule type" value="Genomic_DNA"/>
</dbReference>
<evidence type="ECO:0000259" key="2">
    <source>
        <dbReference type="Pfam" id="PF07589"/>
    </source>
</evidence>
<dbReference type="Proteomes" id="UP000008291">
    <property type="component" value="Chromosome"/>
</dbReference>
<feature type="domain" description="Ice-binding protein C-terminal" evidence="2">
    <location>
        <begin position="153"/>
        <end position="177"/>
    </location>
</feature>
<proteinExistence type="predicted"/>
<feature type="chain" id="PRO_5004228873" description="Ice-binding protein C-terminal domain-containing protein" evidence="1">
    <location>
        <begin position="28"/>
        <end position="180"/>
    </location>
</feature>
<keyword evidence="4" id="KW-1185">Reference proteome</keyword>
<accession>Q3SHG9</accession>
<name>Q3SHG9_THIDA</name>
<gene>
    <name evidence="3" type="ordered locus">Tbd_1964</name>
</gene>
<reference evidence="3 4" key="1">
    <citation type="journal article" date="2006" name="J. Bacteriol.">
        <title>The genome sequence of the obligately chemolithoautotrophic, facultatively anaerobic bacterium Thiobacillus denitrificans.</title>
        <authorList>
            <person name="Beller H.R."/>
            <person name="Chain P.S."/>
            <person name="Letain T.E."/>
            <person name="Chakicherla A."/>
            <person name="Larimer F.W."/>
            <person name="Richardson P.M."/>
            <person name="Coleman M.A."/>
            <person name="Wood A.P."/>
            <person name="Kelly D.P."/>
        </authorList>
    </citation>
    <scope>NUCLEOTIDE SEQUENCE [LARGE SCALE GENOMIC DNA]</scope>
    <source>
        <strain evidence="3 4">ATCC 25259</strain>
    </source>
</reference>
<protein>
    <recommendedName>
        <fullName evidence="2">Ice-binding protein C-terminal domain-containing protein</fullName>
    </recommendedName>
</protein>
<dbReference type="Pfam" id="PF07589">
    <property type="entry name" value="PEP-CTERM"/>
    <property type="match status" value="1"/>
</dbReference>
<evidence type="ECO:0000313" key="4">
    <source>
        <dbReference type="Proteomes" id="UP000008291"/>
    </source>
</evidence>
<dbReference type="NCBIfam" id="TIGR02595">
    <property type="entry name" value="PEP_CTERM"/>
    <property type="match status" value="1"/>
</dbReference>
<dbReference type="InterPro" id="IPR013424">
    <property type="entry name" value="Ice-binding_C"/>
</dbReference>
<evidence type="ECO:0000256" key="1">
    <source>
        <dbReference type="SAM" id="SignalP"/>
    </source>
</evidence>
<dbReference type="AlphaFoldDB" id="Q3SHG9"/>
<organism evidence="3 4">
    <name type="scientific">Thiobacillus denitrificans (strain ATCC 25259 / T1)</name>
    <dbReference type="NCBI Taxonomy" id="292415"/>
    <lineage>
        <taxon>Bacteria</taxon>
        <taxon>Pseudomonadati</taxon>
        <taxon>Pseudomonadota</taxon>
        <taxon>Betaproteobacteria</taxon>
        <taxon>Nitrosomonadales</taxon>
        <taxon>Thiobacillaceae</taxon>
        <taxon>Thiobacillus</taxon>
    </lineage>
</organism>
<dbReference type="HOGENOM" id="CLU_1495532_0_0_4"/>
<sequence length="180" mass="18983">MKNSFWAAASAVGLVVLGSLFVQTAQAAAQVYTFTASNFTSYNGTPVPYAAISGHVTLDGTNVTGLNLTIGDRTYSPSEVGYFALDYPAGSSGVVGAYKATSWDDARSVSTNTDDFMLQADFANPQNFAGFTYSVAALNDIFDSTNVSISVSAVPEPDIYAMLASGLGMLVVAVRRKRRE</sequence>